<dbReference type="InterPro" id="IPR004330">
    <property type="entry name" value="FAR1_DNA_bnd_dom"/>
</dbReference>
<dbReference type="Proteomes" id="UP001179952">
    <property type="component" value="Unassembled WGS sequence"/>
</dbReference>
<dbReference type="AlphaFoldDB" id="A0AAV9AE78"/>
<name>A0AAV9AE78_ACOGR</name>
<reference evidence="2" key="1">
    <citation type="journal article" date="2023" name="Nat. Commun.">
        <title>Diploid and tetraploid genomes of Acorus and the evolution of monocots.</title>
        <authorList>
            <person name="Ma L."/>
            <person name="Liu K.W."/>
            <person name="Li Z."/>
            <person name="Hsiao Y.Y."/>
            <person name="Qi Y."/>
            <person name="Fu T."/>
            <person name="Tang G.D."/>
            <person name="Zhang D."/>
            <person name="Sun W.H."/>
            <person name="Liu D.K."/>
            <person name="Li Y."/>
            <person name="Chen G.Z."/>
            <person name="Liu X.D."/>
            <person name="Liao X.Y."/>
            <person name="Jiang Y.T."/>
            <person name="Yu X."/>
            <person name="Hao Y."/>
            <person name="Huang J."/>
            <person name="Zhao X.W."/>
            <person name="Ke S."/>
            <person name="Chen Y.Y."/>
            <person name="Wu W.L."/>
            <person name="Hsu J.L."/>
            <person name="Lin Y.F."/>
            <person name="Huang M.D."/>
            <person name="Li C.Y."/>
            <person name="Huang L."/>
            <person name="Wang Z.W."/>
            <person name="Zhao X."/>
            <person name="Zhong W.Y."/>
            <person name="Peng D.H."/>
            <person name="Ahmad S."/>
            <person name="Lan S."/>
            <person name="Zhang J.S."/>
            <person name="Tsai W.C."/>
            <person name="Van de Peer Y."/>
            <person name="Liu Z.J."/>
        </authorList>
    </citation>
    <scope>NUCLEOTIDE SEQUENCE</scope>
    <source>
        <strain evidence="2">SCP</strain>
    </source>
</reference>
<gene>
    <name evidence="2" type="ORF">QJS04_geneDACA009003</name>
</gene>
<keyword evidence="3" id="KW-1185">Reference proteome</keyword>
<dbReference type="Pfam" id="PF03101">
    <property type="entry name" value="FAR1"/>
    <property type="match status" value="1"/>
</dbReference>
<dbReference type="PANTHER" id="PTHR46328">
    <property type="entry name" value="FAR-RED IMPAIRED RESPONSIVE (FAR1) FAMILY PROTEIN-RELATED"/>
    <property type="match status" value="1"/>
</dbReference>
<organism evidence="2 3">
    <name type="scientific">Acorus gramineus</name>
    <name type="common">Dwarf sweet flag</name>
    <dbReference type="NCBI Taxonomy" id="55184"/>
    <lineage>
        <taxon>Eukaryota</taxon>
        <taxon>Viridiplantae</taxon>
        <taxon>Streptophyta</taxon>
        <taxon>Embryophyta</taxon>
        <taxon>Tracheophyta</taxon>
        <taxon>Spermatophyta</taxon>
        <taxon>Magnoliopsida</taxon>
        <taxon>Liliopsida</taxon>
        <taxon>Acoraceae</taxon>
        <taxon>Acorus</taxon>
    </lineage>
</organism>
<dbReference type="PANTHER" id="PTHR46328:SF42">
    <property type="entry name" value="PROTEIN FAR1-RELATED SEQUENCE 5-LIKE ISOFORM X1"/>
    <property type="match status" value="1"/>
</dbReference>
<feature type="domain" description="FAR1" evidence="1">
    <location>
        <begin position="12"/>
        <end position="57"/>
    </location>
</feature>
<protein>
    <submittedName>
        <fullName evidence="2">Protein FAR1-RELATED SEQUENCE 5</fullName>
    </submittedName>
</protein>
<evidence type="ECO:0000313" key="3">
    <source>
        <dbReference type="Proteomes" id="UP001179952"/>
    </source>
</evidence>
<dbReference type="EMBL" id="JAUJYN010000010">
    <property type="protein sequence ID" value="KAK1262663.1"/>
    <property type="molecule type" value="Genomic_DNA"/>
</dbReference>
<proteinExistence type="predicted"/>
<comment type="caution">
    <text evidence="2">The sequence shown here is derived from an EMBL/GenBank/DDBJ whole genome shotgun (WGS) entry which is preliminary data.</text>
</comment>
<evidence type="ECO:0000259" key="1">
    <source>
        <dbReference type="Pfam" id="PF03101"/>
    </source>
</evidence>
<accession>A0AAV9AE78</accession>
<reference evidence="2" key="2">
    <citation type="submission" date="2023-06" db="EMBL/GenBank/DDBJ databases">
        <authorList>
            <person name="Ma L."/>
            <person name="Liu K.-W."/>
            <person name="Li Z."/>
            <person name="Hsiao Y.-Y."/>
            <person name="Qi Y."/>
            <person name="Fu T."/>
            <person name="Tang G."/>
            <person name="Zhang D."/>
            <person name="Sun W.-H."/>
            <person name="Liu D.-K."/>
            <person name="Li Y."/>
            <person name="Chen G.-Z."/>
            <person name="Liu X.-D."/>
            <person name="Liao X.-Y."/>
            <person name="Jiang Y.-T."/>
            <person name="Yu X."/>
            <person name="Hao Y."/>
            <person name="Huang J."/>
            <person name="Zhao X.-W."/>
            <person name="Ke S."/>
            <person name="Chen Y.-Y."/>
            <person name="Wu W.-L."/>
            <person name="Hsu J.-L."/>
            <person name="Lin Y.-F."/>
            <person name="Huang M.-D."/>
            <person name="Li C.-Y."/>
            <person name="Huang L."/>
            <person name="Wang Z.-W."/>
            <person name="Zhao X."/>
            <person name="Zhong W.-Y."/>
            <person name="Peng D.-H."/>
            <person name="Ahmad S."/>
            <person name="Lan S."/>
            <person name="Zhang J.-S."/>
            <person name="Tsai W.-C."/>
            <person name="Van De Peer Y."/>
            <person name="Liu Z.-J."/>
        </authorList>
    </citation>
    <scope>NUCLEOTIDE SEQUENCE</scope>
    <source>
        <strain evidence="2">SCP</strain>
        <tissue evidence="2">Leaves</tissue>
    </source>
</reference>
<evidence type="ECO:0000313" key="2">
    <source>
        <dbReference type="EMBL" id="KAK1262663.1"/>
    </source>
</evidence>
<sequence length="99" mass="11296">MEFESDEAAKAFYVVYAGRLGFATRIRRSCRSTRDDSFILRRFVCTKEGYYNDLCRDATKFAREGATSVEMYHFAKDTLQKAFAQIVAAKNGVSGRWAV</sequence>